<gene>
    <name evidence="2" type="ORF">C7459_101391</name>
</gene>
<evidence type="ECO:0000313" key="3">
    <source>
        <dbReference type="Proteomes" id="UP000245634"/>
    </source>
</evidence>
<dbReference type="AlphaFoldDB" id="A0A316DEZ1"/>
<dbReference type="Proteomes" id="UP000245634">
    <property type="component" value="Unassembled WGS sequence"/>
</dbReference>
<proteinExistence type="predicted"/>
<dbReference type="InterPro" id="IPR050678">
    <property type="entry name" value="DNA_Partitioning_ATPase"/>
</dbReference>
<dbReference type="InterPro" id="IPR059206">
    <property type="entry name" value="Sll1717-like"/>
</dbReference>
<evidence type="ECO:0000313" key="2">
    <source>
        <dbReference type="EMBL" id="PWK16525.1"/>
    </source>
</evidence>
<accession>A0A316DEZ1</accession>
<dbReference type="Gene3D" id="3.40.50.300">
    <property type="entry name" value="P-loop containing nucleotide triphosphate hydrolases"/>
    <property type="match status" value="1"/>
</dbReference>
<sequence length="893" mass="103801">MLDKKLLEGVLRNYYQNRSEEWVQLNFSPSGLLNITVVSDVFEGMSKKDRLENLKSQLEEGFGFGFVYLFTVFEADELELFYYENETESYTPKTWGDLASVYRNNYSNAQQNIETKPAQHSTRTVTFYSYKGGVGRTTALVHVANILAKRGNKVLLLDLDLEAPSLHMIFNKISPIPQYGAIDYFYERAYSSLNHYQIHISDIIREVHLENTPGRLFVIQAGKIDFSYVSKVDDLRVSALQQKNVWEIFKNDAISQLHPDVILIDSRTGINEWGAFSLLEAADDVILFMYPNEENFEGLRLISEGIRNVKGLGKNVNFVLTKVPSNKEGKKRAEVYWERISKLNVQQKNRQTENDDEYEIDEAESEFKDLPLIIHYNADVALSETYPIDHLTSVYAPVANLIDEETEQNRLRVILSGTNRWDIIESLEFETVDAKDERNDLSKVFQKTSDFDKFVDENTVVVHGQKGTGKTALYWMLLVHFDQCKKLSKGRLDKVLAVSGHGPYSARPGKEEYRYLDDKMGESFSWETYWRAYSVLRLYIENKLPPFRRGKFSVIYDKLKLVGKNNKNWTKDHTVILLQLINDMDINILIKDYLIYINDEYSKRDQSVWLLYDDLDEDIQERSSYQSRVLAGLFYFIRSIDGQKLSNIKFKVFIREDIWERLNFTNKSHFNGRDVLLQWSRIDFLRLALRQSLYSRQYKEQVDKFFPIQDIDNSSEESVLNALQILWGMRREKSRNSKYVGRWVHERLTDASGTTFPRVLGLLLSAAKEHELQYIDQSHVPSPTDRLLRSQSLNVGLISAAKHRSSEIKEEYPELENVFSRLHNFPDICTKLDLESLFNISMAKEGGAIDDFITTIKNIGLAKEDFVKGEIQYRFADMYVHGFGMKRSHGRKL</sequence>
<comment type="caution">
    <text evidence="2">The sequence shown here is derived from an EMBL/GenBank/DDBJ whole genome shotgun (WGS) entry which is preliminary data.</text>
</comment>
<dbReference type="NCBIfam" id="NF047398">
    <property type="entry name" value="AAA_KGGVGR"/>
    <property type="match status" value="1"/>
</dbReference>
<dbReference type="NCBIfam" id="NF047389">
    <property type="entry name" value="ATPase_Sll1717"/>
    <property type="match status" value="1"/>
</dbReference>
<feature type="domain" description="AAA" evidence="1">
    <location>
        <begin position="123"/>
        <end position="311"/>
    </location>
</feature>
<reference evidence="2 3" key="1">
    <citation type="submission" date="2018-05" db="EMBL/GenBank/DDBJ databases">
        <title>Genomic Encyclopedia of Type Strains, Phase IV (KMG-IV): sequencing the most valuable type-strain genomes for metagenomic binning, comparative biology and taxonomic classification.</title>
        <authorList>
            <person name="Goeker M."/>
        </authorList>
    </citation>
    <scope>NUCLEOTIDE SEQUENCE [LARGE SCALE GENOMIC DNA]</scope>
    <source>
        <strain evidence="2 3">DSM 18773</strain>
    </source>
</reference>
<dbReference type="SUPFAM" id="SSF52540">
    <property type="entry name" value="P-loop containing nucleoside triphosphate hydrolases"/>
    <property type="match status" value="1"/>
</dbReference>
<dbReference type="InterPro" id="IPR025669">
    <property type="entry name" value="AAA_dom"/>
</dbReference>
<dbReference type="PANTHER" id="PTHR13696">
    <property type="entry name" value="P-LOOP CONTAINING NUCLEOSIDE TRIPHOSPHATE HYDROLASE"/>
    <property type="match status" value="1"/>
</dbReference>
<dbReference type="InterPro" id="IPR027417">
    <property type="entry name" value="P-loop_NTPase"/>
</dbReference>
<dbReference type="RefSeq" id="WP_109685684.1">
    <property type="nucleotide sequence ID" value="NZ_QGGL01000001.1"/>
</dbReference>
<protein>
    <submittedName>
        <fullName evidence="2">AAA domain-containing protein</fullName>
    </submittedName>
</protein>
<evidence type="ECO:0000259" key="1">
    <source>
        <dbReference type="Pfam" id="PF13614"/>
    </source>
</evidence>
<organism evidence="2 3">
    <name type="scientific">Tumebacillus permanentifrigoris</name>
    <dbReference type="NCBI Taxonomy" id="378543"/>
    <lineage>
        <taxon>Bacteria</taxon>
        <taxon>Bacillati</taxon>
        <taxon>Bacillota</taxon>
        <taxon>Bacilli</taxon>
        <taxon>Bacillales</taxon>
        <taxon>Alicyclobacillaceae</taxon>
        <taxon>Tumebacillus</taxon>
    </lineage>
</organism>
<dbReference type="OrthoDB" id="580767at2"/>
<keyword evidence="3" id="KW-1185">Reference proteome</keyword>
<name>A0A316DEZ1_9BACL</name>
<dbReference type="CDD" id="cd02042">
    <property type="entry name" value="ParAB_family"/>
    <property type="match status" value="1"/>
</dbReference>
<dbReference type="PANTHER" id="PTHR13696:SF52">
    <property type="entry name" value="PARA FAMILY PROTEIN CT_582"/>
    <property type="match status" value="1"/>
</dbReference>
<dbReference type="EMBL" id="QGGL01000001">
    <property type="protein sequence ID" value="PWK16525.1"/>
    <property type="molecule type" value="Genomic_DNA"/>
</dbReference>
<dbReference type="Pfam" id="PF13614">
    <property type="entry name" value="AAA_31"/>
    <property type="match status" value="1"/>
</dbReference>